<proteinExistence type="predicted"/>
<keyword evidence="2" id="KW-1185">Reference proteome</keyword>
<reference evidence="1 2" key="1">
    <citation type="submission" date="2018-07" db="EMBL/GenBank/DDBJ databases">
        <title>Genomic Encyclopedia of Type Strains, Phase IV (KMG-IV): sequencing the most valuable type-strain genomes for metagenomic binning, comparative biology and taxonomic classification.</title>
        <authorList>
            <person name="Goeker M."/>
        </authorList>
    </citation>
    <scope>NUCLEOTIDE SEQUENCE [LARGE SCALE GENOMIC DNA]</scope>
    <source>
        <strain evidence="1 2">DSM 21410</strain>
    </source>
</reference>
<organism evidence="1 2">
    <name type="scientific">Schleiferia thermophila</name>
    <dbReference type="NCBI Taxonomy" id="884107"/>
    <lineage>
        <taxon>Bacteria</taxon>
        <taxon>Pseudomonadati</taxon>
        <taxon>Bacteroidota</taxon>
        <taxon>Flavobacteriia</taxon>
        <taxon>Flavobacteriales</taxon>
        <taxon>Schleiferiaceae</taxon>
        <taxon>Schleiferia</taxon>
    </lineage>
</organism>
<evidence type="ECO:0000313" key="1">
    <source>
        <dbReference type="EMBL" id="RCX05551.1"/>
    </source>
</evidence>
<gene>
    <name evidence="1" type="ORF">DES35_101838</name>
</gene>
<name>A0A369A8V0_9FLAO</name>
<accession>A0A369A8V0</accession>
<protein>
    <submittedName>
        <fullName evidence="1">Uncharacterized protein</fullName>
    </submittedName>
</protein>
<comment type="caution">
    <text evidence="1">The sequence shown here is derived from an EMBL/GenBank/DDBJ whole genome shotgun (WGS) entry which is preliminary data.</text>
</comment>
<dbReference type="Proteomes" id="UP000253517">
    <property type="component" value="Unassembled WGS sequence"/>
</dbReference>
<dbReference type="RefSeq" id="WP_114365859.1">
    <property type="nucleotide sequence ID" value="NZ_BHZF01000001.1"/>
</dbReference>
<dbReference type="AlphaFoldDB" id="A0A369A8V0"/>
<sequence>MKRVGVFLFLLLHFSCKKEPQLREAMLFTLSVKDNLRNDLLDTNYVNHFPWSEISWTEQQSGEEVSFTIQYKYGAFLLENTSKIRENLDYFINFPAVAPQKFRFEFSDYQMQEAGTGKNLTVRAISKVYWNDAPLIAEKGYFEITLTP</sequence>
<dbReference type="EMBL" id="QPJS01000001">
    <property type="protein sequence ID" value="RCX05551.1"/>
    <property type="molecule type" value="Genomic_DNA"/>
</dbReference>
<evidence type="ECO:0000313" key="2">
    <source>
        <dbReference type="Proteomes" id="UP000253517"/>
    </source>
</evidence>